<reference evidence="4" key="1">
    <citation type="submission" date="2021-01" db="EMBL/GenBank/DDBJ databases">
        <authorList>
            <person name="Kaushik A."/>
        </authorList>
    </citation>
    <scope>NUCLEOTIDE SEQUENCE</scope>
    <source>
        <strain evidence="4">AG5</strain>
    </source>
</reference>
<dbReference type="Pfam" id="PF24883">
    <property type="entry name" value="NPHP3_N"/>
    <property type="match status" value="1"/>
</dbReference>
<dbReference type="InterPro" id="IPR027417">
    <property type="entry name" value="P-loop_NTPase"/>
</dbReference>
<proteinExistence type="predicted"/>
<feature type="region of interest" description="Disordered" evidence="2">
    <location>
        <begin position="19"/>
        <end position="39"/>
    </location>
</feature>
<dbReference type="Proteomes" id="UP000663827">
    <property type="component" value="Unassembled WGS sequence"/>
</dbReference>
<feature type="compositionally biased region" description="Low complexity" evidence="2">
    <location>
        <begin position="21"/>
        <end position="39"/>
    </location>
</feature>
<keyword evidence="1" id="KW-0677">Repeat</keyword>
<dbReference type="Gene3D" id="3.40.50.300">
    <property type="entry name" value="P-loop containing nucleotide triphosphate hydrolases"/>
    <property type="match status" value="1"/>
</dbReference>
<gene>
    <name evidence="4" type="ORF">RDB_LOCUS81985</name>
</gene>
<evidence type="ECO:0000256" key="2">
    <source>
        <dbReference type="SAM" id="MobiDB-lite"/>
    </source>
</evidence>
<dbReference type="PANTHER" id="PTHR10039">
    <property type="entry name" value="AMELOGENIN"/>
    <property type="match status" value="1"/>
</dbReference>
<evidence type="ECO:0000256" key="1">
    <source>
        <dbReference type="ARBA" id="ARBA00022737"/>
    </source>
</evidence>
<sequence>MSASDSKSKKSIRGYLRDAFSRSSSHLPTPSTSSPRPITRTLFSSGVDVPKVTTTVTNVVWSGLRSSLQALNEASGGFPRLSVVAGILLECFEGIEAAARNREDYEDLAKELATLSDTLRECTKGPTPPPMTKCISSVTSEIQHQVDQIKIKGNQGAGGRFMMAKENEEDVIRRFRRVRSLFQQLQANLSMSAWSIVNEHLVNTRLEALKPVKEATYDSDMSATVNRRKCTEGTRKQVLSGLDNWLCDEETPPVYWMNGMAGTGKTTIAYTFSERLEHREWLAASFFCTRTSADCRAVTRIIPTIAYQLARYSVPFQSALYDILGKEPDAGSKNVAKQFERLLRDPLMKVKDAIPNSIVVVVDALDECEDHSGVEKILDMLFRYGKGLPIRFFVTSRPEPDIYNRMMLDVKSRAALHLHDIETSLVQADIELFLNEELSFMSPTPSQIQQLAQRSGSLFIYAATLVRYIRFGKRFVNPHQRLQSVLSLTPESTKKHAEIDALYTAILQSALEEAQMEENEAEDVKLVLRTVLFAQVPISVDTIAALAGLDDPQRVQFALQPLRSVLHQSEDTKLVSTLHASFPDFMLSSDRSKSFFCDIVAHSQLLAERSFAVMKEQLRFNICGLESSFVPDDKVDDIQDRIKQNISPTLAYACRYWANHLALAPMSGKLVAIVDEFIRDRLLFWMEVLSLRREAAIGVEALLKTKQWLNQAGSTSPELVVLVEDASNFITGFAGSPGSRSTPHIYVSSLPFCPRSSTVYKNYWERTTGLQAQPTSL</sequence>
<feature type="domain" description="NACHT" evidence="3">
    <location>
        <begin position="253"/>
        <end position="398"/>
    </location>
</feature>
<accession>A0A8H3HPA3</accession>
<dbReference type="AlphaFoldDB" id="A0A8H3HPA3"/>
<dbReference type="InterPro" id="IPR007111">
    <property type="entry name" value="NACHT_NTPase"/>
</dbReference>
<name>A0A8H3HPA3_9AGAM</name>
<dbReference type="SUPFAM" id="SSF52540">
    <property type="entry name" value="P-loop containing nucleoside triphosphate hydrolases"/>
    <property type="match status" value="1"/>
</dbReference>
<comment type="caution">
    <text evidence="4">The sequence shown here is derived from an EMBL/GenBank/DDBJ whole genome shotgun (WGS) entry which is preliminary data.</text>
</comment>
<organism evidence="4 5">
    <name type="scientific">Rhizoctonia solani</name>
    <dbReference type="NCBI Taxonomy" id="456999"/>
    <lineage>
        <taxon>Eukaryota</taxon>
        <taxon>Fungi</taxon>
        <taxon>Dikarya</taxon>
        <taxon>Basidiomycota</taxon>
        <taxon>Agaricomycotina</taxon>
        <taxon>Agaricomycetes</taxon>
        <taxon>Cantharellales</taxon>
        <taxon>Ceratobasidiaceae</taxon>
        <taxon>Rhizoctonia</taxon>
    </lineage>
</organism>
<evidence type="ECO:0000313" key="5">
    <source>
        <dbReference type="Proteomes" id="UP000663827"/>
    </source>
</evidence>
<dbReference type="PANTHER" id="PTHR10039:SF17">
    <property type="entry name" value="FUNGAL STAND N-TERMINAL GOODBYE DOMAIN-CONTAINING PROTEIN-RELATED"/>
    <property type="match status" value="1"/>
</dbReference>
<protein>
    <recommendedName>
        <fullName evidence="3">NACHT domain-containing protein</fullName>
    </recommendedName>
</protein>
<evidence type="ECO:0000259" key="3">
    <source>
        <dbReference type="PROSITE" id="PS50837"/>
    </source>
</evidence>
<dbReference type="InterPro" id="IPR056884">
    <property type="entry name" value="NPHP3-like_N"/>
</dbReference>
<evidence type="ECO:0000313" key="4">
    <source>
        <dbReference type="EMBL" id="CAE7146136.1"/>
    </source>
</evidence>
<dbReference type="PROSITE" id="PS50837">
    <property type="entry name" value="NACHT"/>
    <property type="match status" value="1"/>
</dbReference>
<dbReference type="EMBL" id="CAJNJQ010001669">
    <property type="protein sequence ID" value="CAE7146136.1"/>
    <property type="molecule type" value="Genomic_DNA"/>
</dbReference>